<proteinExistence type="predicted"/>
<name>A0ABS6N2H8_9RHOB</name>
<organism evidence="1 2">
    <name type="scientific">Thalassococcus arenae</name>
    <dbReference type="NCBI Taxonomy" id="2851652"/>
    <lineage>
        <taxon>Bacteria</taxon>
        <taxon>Pseudomonadati</taxon>
        <taxon>Pseudomonadota</taxon>
        <taxon>Alphaproteobacteria</taxon>
        <taxon>Rhodobacterales</taxon>
        <taxon>Roseobacteraceae</taxon>
        <taxon>Thalassococcus</taxon>
    </lineage>
</organism>
<accession>A0ABS6N2H8</accession>
<sequence>MFADDKLTDDLTEVRAFLLAEREKVLSETEWRFRMRGYGYNLRRTDAGIEVSRLPRNELLGTLSI</sequence>
<evidence type="ECO:0000313" key="1">
    <source>
        <dbReference type="EMBL" id="MBV2358222.1"/>
    </source>
</evidence>
<protein>
    <submittedName>
        <fullName evidence="1">Uncharacterized protein</fullName>
    </submittedName>
</protein>
<comment type="caution">
    <text evidence="1">The sequence shown here is derived from an EMBL/GenBank/DDBJ whole genome shotgun (WGS) entry which is preliminary data.</text>
</comment>
<evidence type="ECO:0000313" key="2">
    <source>
        <dbReference type="Proteomes" id="UP001166293"/>
    </source>
</evidence>
<reference evidence="1" key="1">
    <citation type="submission" date="2021-06" db="EMBL/GenBank/DDBJ databases">
        <title>Thalassococcus sp. CAU 1522 isolated from sea sand, Republic of Korea.</title>
        <authorList>
            <person name="Kim W."/>
        </authorList>
    </citation>
    <scope>NUCLEOTIDE SEQUENCE</scope>
    <source>
        <strain evidence="1">CAU 1522</strain>
    </source>
</reference>
<keyword evidence="2" id="KW-1185">Reference proteome</keyword>
<dbReference type="Proteomes" id="UP001166293">
    <property type="component" value="Unassembled WGS sequence"/>
</dbReference>
<dbReference type="EMBL" id="JAHRWL010000001">
    <property type="protein sequence ID" value="MBV2358222.1"/>
    <property type="molecule type" value="Genomic_DNA"/>
</dbReference>
<gene>
    <name evidence="1" type="ORF">KUH32_00405</name>
</gene>
<dbReference type="RefSeq" id="WP_217776101.1">
    <property type="nucleotide sequence ID" value="NZ_JAHRWL010000001.1"/>
</dbReference>